<comment type="caution">
    <text evidence="3">The sequence shown here is derived from an EMBL/GenBank/DDBJ whole genome shotgun (WGS) entry which is preliminary data.</text>
</comment>
<keyword evidence="2" id="KW-0732">Signal</keyword>
<reference evidence="3" key="1">
    <citation type="journal article" date="2014" name="Int. J. Syst. Evol. Microbiol.">
        <title>Complete genome sequence of Corynebacterium casei LMG S-19264T (=DSM 44701T), isolated from a smear-ripened cheese.</title>
        <authorList>
            <consortium name="US DOE Joint Genome Institute (JGI-PGF)"/>
            <person name="Walter F."/>
            <person name="Albersmeier A."/>
            <person name="Kalinowski J."/>
            <person name="Ruckert C."/>
        </authorList>
    </citation>
    <scope>NUCLEOTIDE SEQUENCE</scope>
    <source>
        <strain evidence="3">KCTC 23077</strain>
    </source>
</reference>
<organism evidence="3 4">
    <name type="scientific">Cognatilysobacter bugurensis</name>
    <dbReference type="NCBI Taxonomy" id="543356"/>
    <lineage>
        <taxon>Bacteria</taxon>
        <taxon>Pseudomonadati</taxon>
        <taxon>Pseudomonadota</taxon>
        <taxon>Gammaproteobacteria</taxon>
        <taxon>Lysobacterales</taxon>
        <taxon>Lysobacteraceae</taxon>
        <taxon>Cognatilysobacter</taxon>
    </lineage>
</organism>
<evidence type="ECO:0000256" key="2">
    <source>
        <dbReference type="SAM" id="SignalP"/>
    </source>
</evidence>
<protein>
    <recommendedName>
        <fullName evidence="5">DUF4124 domain-containing protein</fullName>
    </recommendedName>
</protein>
<feature type="chain" id="PRO_5038024672" description="DUF4124 domain-containing protein" evidence="2">
    <location>
        <begin position="22"/>
        <end position="222"/>
    </location>
</feature>
<dbReference type="EMBL" id="BMYD01000005">
    <property type="protein sequence ID" value="GHA88480.1"/>
    <property type="molecule type" value="Genomic_DNA"/>
</dbReference>
<evidence type="ECO:0000313" key="4">
    <source>
        <dbReference type="Proteomes" id="UP000646426"/>
    </source>
</evidence>
<evidence type="ECO:0000313" key="3">
    <source>
        <dbReference type="EMBL" id="GHA88480.1"/>
    </source>
</evidence>
<feature type="signal peptide" evidence="2">
    <location>
        <begin position="1"/>
        <end position="21"/>
    </location>
</feature>
<dbReference type="RefSeq" id="WP_189457728.1">
    <property type="nucleotide sequence ID" value="NZ_BMYD01000005.1"/>
</dbReference>
<gene>
    <name evidence="3" type="ORF">GCM10007067_28150</name>
</gene>
<keyword evidence="4" id="KW-1185">Reference proteome</keyword>
<dbReference type="Proteomes" id="UP000646426">
    <property type="component" value="Unassembled WGS sequence"/>
</dbReference>
<sequence>MHRTLWWTAAALVALAGPAAAQRNGDGAAKKLYCWNENGSKVCGDALPATAVDSARTEISARSGLATGRVDRALSADERAAAAARAEAERQAALAAEAQKRRELAMVESYASEAELRRAYEHRLSLSQGTLQSSRMAVTGLRQSLLSLLRRAGEAELMGKPVAKPLGDNIRTQHAELQRQQRLLTDHQREAAEVQGEFADTLARYRALKISAADAAAGGNGG</sequence>
<proteinExistence type="predicted"/>
<feature type="coiled-coil region" evidence="1">
    <location>
        <begin position="170"/>
        <end position="197"/>
    </location>
</feature>
<reference evidence="3" key="2">
    <citation type="submission" date="2020-09" db="EMBL/GenBank/DDBJ databases">
        <authorList>
            <person name="Sun Q."/>
            <person name="Kim S."/>
        </authorList>
    </citation>
    <scope>NUCLEOTIDE SEQUENCE</scope>
    <source>
        <strain evidence="3">KCTC 23077</strain>
    </source>
</reference>
<name>A0A918W940_9GAMM</name>
<keyword evidence="1" id="KW-0175">Coiled coil</keyword>
<evidence type="ECO:0008006" key="5">
    <source>
        <dbReference type="Google" id="ProtNLM"/>
    </source>
</evidence>
<evidence type="ECO:0000256" key="1">
    <source>
        <dbReference type="SAM" id="Coils"/>
    </source>
</evidence>
<accession>A0A918W940</accession>
<dbReference type="AlphaFoldDB" id="A0A918W940"/>